<comment type="caution">
    <text evidence="2">The sequence shown here is derived from an EMBL/GenBank/DDBJ whole genome shotgun (WGS) entry which is preliminary data.</text>
</comment>
<proteinExistence type="predicted"/>
<reference evidence="2" key="1">
    <citation type="submission" date="2022-09" db="EMBL/GenBank/DDBJ databases">
        <title>Intensive care unit water sources are persistently colonized with multi-drug resistant bacteria and are the site of extensive horizontal gene transfer of antibiotic resistance genes.</title>
        <authorList>
            <person name="Diorio-Toth L."/>
        </authorList>
    </citation>
    <scope>NUCLEOTIDE SEQUENCE</scope>
    <source>
        <strain evidence="2">GD03710</strain>
    </source>
</reference>
<dbReference type="InterPro" id="IPR026866">
    <property type="entry name" value="CR006_AAA"/>
</dbReference>
<sequence>MSKTLKEIAQQLRASDTKVQLIYAFNGTGKTRLSREFKELAAEEIDVNGEDLESSDLARKNVLYYNAFTEDLFFWDNDLNGDEDRKLRIHPNAFTKWVLEEQGQGPTIIDYFQKLTNSNVEPQFSADFSEIYFTKRGDAEHARIKISKGEESNLIWCVFYSLLELIVEELGTAAEKRSTADFNQLKYVFIDDPVSSLDDNHLIELAVDIAKLVKSSSAGLKFIITTHNPLFYNILSNEFNNKLAKDPDAENIEWLYKPANAKKFRLDKKADGTFELALLDRKVPFSYHLHLLSEIRSAISNGQLRKYHFSFLRNIFEKTATFLGHDHWESLLPKAADGNPDPFFNRVLNLSSHSAHAAEEAGEVEARDKNKLEELVGFLSSKYGFWNEPLDVPND</sequence>
<accession>A0AA42RCD5</accession>
<protein>
    <submittedName>
        <fullName evidence="2">AAA family ATPase</fullName>
    </submittedName>
</protein>
<gene>
    <name evidence="2" type="ORF">N5I20_21120</name>
</gene>
<dbReference type="Gene3D" id="3.40.50.300">
    <property type="entry name" value="P-loop containing nucleotide triphosphate hydrolases"/>
    <property type="match status" value="1"/>
</dbReference>
<evidence type="ECO:0000259" key="1">
    <source>
        <dbReference type="Pfam" id="PF13166"/>
    </source>
</evidence>
<dbReference type="Pfam" id="PF13166">
    <property type="entry name" value="AAA_13"/>
    <property type="match status" value="1"/>
</dbReference>
<dbReference type="InterPro" id="IPR027417">
    <property type="entry name" value="P-loop_NTPase"/>
</dbReference>
<feature type="domain" description="Protein CR006 P-loop" evidence="1">
    <location>
        <begin position="123"/>
        <end position="374"/>
    </location>
</feature>
<evidence type="ECO:0000313" key="2">
    <source>
        <dbReference type="EMBL" id="MDH1507548.1"/>
    </source>
</evidence>
<dbReference type="AlphaFoldDB" id="A0AA42RCD5"/>
<dbReference type="EMBL" id="JAOCIZ010000132">
    <property type="protein sequence ID" value="MDH1507548.1"/>
    <property type="molecule type" value="Genomic_DNA"/>
</dbReference>
<dbReference type="Proteomes" id="UP001161704">
    <property type="component" value="Unassembled WGS sequence"/>
</dbReference>
<dbReference type="RefSeq" id="WP_263685319.1">
    <property type="nucleotide sequence ID" value="NZ_JAOCIZ010000132.1"/>
</dbReference>
<name>A0AA42RCD5_AERCA</name>
<organism evidence="2 3">
    <name type="scientific">Aeromonas caviae</name>
    <name type="common">Aeromonas punctata</name>
    <dbReference type="NCBI Taxonomy" id="648"/>
    <lineage>
        <taxon>Bacteria</taxon>
        <taxon>Pseudomonadati</taxon>
        <taxon>Pseudomonadota</taxon>
        <taxon>Gammaproteobacteria</taxon>
        <taxon>Aeromonadales</taxon>
        <taxon>Aeromonadaceae</taxon>
        <taxon>Aeromonas</taxon>
    </lineage>
</organism>
<evidence type="ECO:0000313" key="3">
    <source>
        <dbReference type="Proteomes" id="UP001161704"/>
    </source>
</evidence>
<dbReference type="SUPFAM" id="SSF52540">
    <property type="entry name" value="P-loop containing nucleoside triphosphate hydrolases"/>
    <property type="match status" value="1"/>
</dbReference>